<evidence type="ECO:0000313" key="2">
    <source>
        <dbReference type="Proteomes" id="UP000032360"/>
    </source>
</evidence>
<organism evidence="1 2">
    <name type="scientific">Acidithrix ferrooxidans</name>
    <dbReference type="NCBI Taxonomy" id="1280514"/>
    <lineage>
        <taxon>Bacteria</taxon>
        <taxon>Bacillati</taxon>
        <taxon>Actinomycetota</taxon>
        <taxon>Acidimicrobiia</taxon>
        <taxon>Acidimicrobiales</taxon>
        <taxon>Acidimicrobiaceae</taxon>
        <taxon>Acidithrix</taxon>
    </lineage>
</organism>
<dbReference type="AlphaFoldDB" id="A0A0D8HIU1"/>
<name>A0A0D8HIU1_9ACTN</name>
<accession>A0A0D8HIU1</accession>
<sequence length="83" mass="9472">MVPALMLPAVDADFAGWFKTQRHFAFEDADRCRVPVWFLPHPKNCLTIANALEHEAKYRFLGSMNVQVDFRDAEFSANRDGGN</sequence>
<dbReference type="EMBL" id="JXYS01000029">
    <property type="protein sequence ID" value="KJF17789.1"/>
    <property type="molecule type" value="Genomic_DNA"/>
</dbReference>
<dbReference type="Proteomes" id="UP000032360">
    <property type="component" value="Unassembled WGS sequence"/>
</dbReference>
<keyword evidence="2" id="KW-1185">Reference proteome</keyword>
<proteinExistence type="predicted"/>
<comment type="caution">
    <text evidence="1">The sequence shown here is derived from an EMBL/GenBank/DDBJ whole genome shotgun (WGS) entry which is preliminary data.</text>
</comment>
<gene>
    <name evidence="1" type="ORF">AXFE_12860</name>
</gene>
<evidence type="ECO:0000313" key="1">
    <source>
        <dbReference type="EMBL" id="KJF17789.1"/>
    </source>
</evidence>
<protein>
    <submittedName>
        <fullName evidence="1">Uncharacterized protein</fullName>
    </submittedName>
</protein>
<reference evidence="1 2" key="1">
    <citation type="submission" date="2015-01" db="EMBL/GenBank/DDBJ databases">
        <title>Draft genome of the acidophilic iron oxidizer Acidithrix ferrooxidans strain Py-F3.</title>
        <authorList>
            <person name="Poehlein A."/>
            <person name="Eisen S."/>
            <person name="Schloemann M."/>
            <person name="Johnson B.D."/>
            <person name="Daniel R."/>
            <person name="Muehling M."/>
        </authorList>
    </citation>
    <scope>NUCLEOTIDE SEQUENCE [LARGE SCALE GENOMIC DNA]</scope>
    <source>
        <strain evidence="1 2">Py-F3</strain>
    </source>
</reference>